<protein>
    <submittedName>
        <fullName evidence="1">Uncharacterized protein</fullName>
    </submittedName>
</protein>
<evidence type="ECO:0000313" key="1">
    <source>
        <dbReference type="EMBL" id="OAY75635.1"/>
    </source>
</evidence>
<sequence length="62" mass="6933">MNPMELHSDLIPKGAEKLFAEPPFRDQLSGDGCCQREGTNYQRNVALKVRKTIHVGYGCRGV</sequence>
<gene>
    <name evidence="1" type="ORF">ACMD2_03124</name>
</gene>
<evidence type="ECO:0000313" key="2">
    <source>
        <dbReference type="Proteomes" id="UP000092600"/>
    </source>
</evidence>
<comment type="caution">
    <text evidence="1">The sequence shown here is derived from an EMBL/GenBank/DDBJ whole genome shotgun (WGS) entry which is preliminary data.</text>
</comment>
<proteinExistence type="predicted"/>
<name>A0A199VFS5_ANACO</name>
<organism evidence="1 2">
    <name type="scientific">Ananas comosus</name>
    <name type="common">Pineapple</name>
    <name type="synonym">Ananas ananas</name>
    <dbReference type="NCBI Taxonomy" id="4615"/>
    <lineage>
        <taxon>Eukaryota</taxon>
        <taxon>Viridiplantae</taxon>
        <taxon>Streptophyta</taxon>
        <taxon>Embryophyta</taxon>
        <taxon>Tracheophyta</taxon>
        <taxon>Spermatophyta</taxon>
        <taxon>Magnoliopsida</taxon>
        <taxon>Liliopsida</taxon>
        <taxon>Poales</taxon>
        <taxon>Bromeliaceae</taxon>
        <taxon>Bromelioideae</taxon>
        <taxon>Ananas</taxon>
    </lineage>
</organism>
<dbReference type="EMBL" id="LSRQ01002054">
    <property type="protein sequence ID" value="OAY75635.1"/>
    <property type="molecule type" value="Genomic_DNA"/>
</dbReference>
<accession>A0A199VFS5</accession>
<reference evidence="1 2" key="1">
    <citation type="journal article" date="2016" name="DNA Res.">
        <title>The draft genome of MD-2 pineapple using hybrid error correction of long reads.</title>
        <authorList>
            <person name="Redwan R.M."/>
            <person name="Saidin A."/>
            <person name="Kumar S.V."/>
        </authorList>
    </citation>
    <scope>NUCLEOTIDE SEQUENCE [LARGE SCALE GENOMIC DNA]</scope>
    <source>
        <strain evidence="2">cv. MD2</strain>
        <tissue evidence="1">Leaf</tissue>
    </source>
</reference>
<dbReference type="Proteomes" id="UP000092600">
    <property type="component" value="Unassembled WGS sequence"/>
</dbReference>
<dbReference type="AlphaFoldDB" id="A0A199VFS5"/>